<dbReference type="Proteomes" id="UP000009881">
    <property type="component" value="Unassembled WGS sequence"/>
</dbReference>
<accession>K9H8R6</accession>
<organism evidence="10 11">
    <name type="scientific">Caenispirillum salinarum AK4</name>
    <dbReference type="NCBI Taxonomy" id="1238182"/>
    <lineage>
        <taxon>Bacteria</taxon>
        <taxon>Pseudomonadati</taxon>
        <taxon>Pseudomonadota</taxon>
        <taxon>Alphaproteobacteria</taxon>
        <taxon>Rhodospirillales</taxon>
        <taxon>Novispirillaceae</taxon>
        <taxon>Caenispirillum</taxon>
    </lineage>
</organism>
<dbReference type="SUPFAM" id="SSF102114">
    <property type="entry name" value="Radical SAM enzymes"/>
    <property type="match status" value="1"/>
</dbReference>
<dbReference type="SUPFAM" id="SSF52242">
    <property type="entry name" value="Cobalamin (vitamin B12)-binding domain"/>
    <property type="match status" value="1"/>
</dbReference>
<dbReference type="PANTHER" id="PTHR43409:SF7">
    <property type="entry name" value="BLL1977 PROTEIN"/>
    <property type="match status" value="1"/>
</dbReference>
<proteinExistence type="predicted"/>
<keyword evidence="3" id="KW-0808">Transferase</keyword>
<dbReference type="Pfam" id="PF02310">
    <property type="entry name" value="B12-binding"/>
    <property type="match status" value="1"/>
</dbReference>
<dbReference type="Pfam" id="PF04055">
    <property type="entry name" value="Radical_SAM"/>
    <property type="match status" value="1"/>
</dbReference>
<dbReference type="InterPro" id="IPR051198">
    <property type="entry name" value="BchE-like"/>
</dbReference>
<evidence type="ECO:0000259" key="8">
    <source>
        <dbReference type="PROSITE" id="PS51332"/>
    </source>
</evidence>
<dbReference type="SFLD" id="SFLDG01123">
    <property type="entry name" value="methyltransferase_(Class_B)"/>
    <property type="match status" value="1"/>
</dbReference>
<dbReference type="Gene3D" id="3.80.30.20">
    <property type="entry name" value="tm_1862 like domain"/>
    <property type="match status" value="1"/>
</dbReference>
<evidence type="ECO:0000313" key="10">
    <source>
        <dbReference type="EMBL" id="EKV27003.1"/>
    </source>
</evidence>
<evidence type="ECO:0000256" key="7">
    <source>
        <dbReference type="ARBA" id="ARBA00023014"/>
    </source>
</evidence>
<dbReference type="InterPro" id="IPR034466">
    <property type="entry name" value="Methyltransferase_Class_B"/>
</dbReference>
<dbReference type="InterPro" id="IPR036724">
    <property type="entry name" value="Cobalamin-bd_sf"/>
</dbReference>
<keyword evidence="6" id="KW-0408">Iron</keyword>
<dbReference type="SFLD" id="SFLDG01082">
    <property type="entry name" value="B12-binding_domain_containing"/>
    <property type="match status" value="1"/>
</dbReference>
<dbReference type="GO" id="GO:0032259">
    <property type="term" value="P:methylation"/>
    <property type="evidence" value="ECO:0007669"/>
    <property type="project" value="UniProtKB-KW"/>
</dbReference>
<dbReference type="InterPro" id="IPR006638">
    <property type="entry name" value="Elp3/MiaA/NifB-like_rSAM"/>
</dbReference>
<dbReference type="OrthoDB" id="9801424at2"/>
<reference evidence="10 11" key="1">
    <citation type="journal article" date="2013" name="Genome Announc.">
        <title>Draft Genome Sequence of an Alphaproteobacterium, Caenispirillum salinarum AK4(T), Isolated from a Solar Saltern.</title>
        <authorList>
            <person name="Khatri I."/>
            <person name="Singh A."/>
            <person name="Korpole S."/>
            <person name="Pinnaka A.K."/>
            <person name="Subramanian S."/>
        </authorList>
    </citation>
    <scope>NUCLEOTIDE SEQUENCE [LARGE SCALE GENOMIC DNA]</scope>
    <source>
        <strain evidence="10 11">AK4</strain>
    </source>
</reference>
<comment type="caution">
    <text evidence="10">The sequence shown here is derived from an EMBL/GenBank/DDBJ whole genome shotgun (WGS) entry which is preliminary data.</text>
</comment>
<comment type="cofactor">
    <cofactor evidence="1">
        <name>[4Fe-4S] cluster</name>
        <dbReference type="ChEBI" id="CHEBI:49883"/>
    </cofactor>
</comment>
<dbReference type="AlphaFoldDB" id="K9H8R6"/>
<dbReference type="GO" id="GO:0008168">
    <property type="term" value="F:methyltransferase activity"/>
    <property type="evidence" value="ECO:0007669"/>
    <property type="project" value="UniProtKB-KW"/>
</dbReference>
<evidence type="ECO:0000256" key="2">
    <source>
        <dbReference type="ARBA" id="ARBA00022603"/>
    </source>
</evidence>
<evidence type="ECO:0000256" key="1">
    <source>
        <dbReference type="ARBA" id="ARBA00001966"/>
    </source>
</evidence>
<dbReference type="CDD" id="cd01335">
    <property type="entry name" value="Radical_SAM"/>
    <property type="match status" value="1"/>
</dbReference>
<dbReference type="PATRIC" id="fig|1238182.3.peg.3886"/>
<dbReference type="GO" id="GO:0031419">
    <property type="term" value="F:cobalamin binding"/>
    <property type="evidence" value="ECO:0007669"/>
    <property type="project" value="InterPro"/>
</dbReference>
<keyword evidence="4" id="KW-0949">S-adenosyl-L-methionine</keyword>
<keyword evidence="5" id="KW-0479">Metal-binding</keyword>
<dbReference type="STRING" id="1238182.C882_1932"/>
<dbReference type="PANTHER" id="PTHR43409">
    <property type="entry name" value="ANAEROBIC MAGNESIUM-PROTOPORPHYRIN IX MONOMETHYL ESTER CYCLASE-RELATED"/>
    <property type="match status" value="1"/>
</dbReference>
<dbReference type="eggNOG" id="COG1032">
    <property type="taxonomic scope" value="Bacteria"/>
</dbReference>
<keyword evidence="7" id="KW-0411">Iron-sulfur</keyword>
<feature type="domain" description="Radical SAM core" evidence="9">
    <location>
        <begin position="161"/>
        <end position="377"/>
    </location>
</feature>
<sequence length="480" mass="54517">MRTRVIHLINPKTDSLTTRPIYMKRALYSPLAGLLAVAACIPQDRYEVVLTDENIEDIDFDLECDMVGISAMTSYVNRGYQIADRFRARGIPVVMGGVHPSFMPKEALSHADAVCIGEAELVMPRILDDLEKGDLRGTYRADTLCPMEGMPMPRYDLVKGHRYVNKTFVQTSRGCHQACTFCAEPLMNGLKFRYRPIPEVIHEMETCGQRTVSINDADFFGTRERPMELMKALRGRGIKWQAGVTSKLAGDDEMLDLAAESGCTMMSIGFESISRDTLKSVHKSVNRPDDYVKLVEKIHRHGIMVFGLFMFGFDTDDADVFDETARFNIDAGFDMTAYSVLTPYPGTLTWYEMKRAGRLVSHDWTKYDQAHIVYRPERMDAETLRDGHRRAFRTFYSGSSMAKRFPWTGPRDRTMWTIYNLFMKKGAAGDKRFKQVAPETAKTQHAPMPPILPTKKDWRNAILSDAETAGAFKTAEKARR</sequence>
<evidence type="ECO:0000256" key="6">
    <source>
        <dbReference type="ARBA" id="ARBA00023004"/>
    </source>
</evidence>
<dbReference type="InterPro" id="IPR023404">
    <property type="entry name" value="rSAM_horseshoe"/>
</dbReference>
<dbReference type="PROSITE" id="PS51918">
    <property type="entry name" value="RADICAL_SAM"/>
    <property type="match status" value="1"/>
</dbReference>
<dbReference type="InterPro" id="IPR007197">
    <property type="entry name" value="rSAM"/>
</dbReference>
<gene>
    <name evidence="10" type="ORF">C882_1932</name>
</gene>
<evidence type="ECO:0000256" key="5">
    <source>
        <dbReference type="ARBA" id="ARBA00022723"/>
    </source>
</evidence>
<dbReference type="RefSeq" id="WP_009542328.1">
    <property type="nucleotide sequence ID" value="NZ_ANHY01000021.1"/>
</dbReference>
<dbReference type="SMART" id="SM00729">
    <property type="entry name" value="Elp3"/>
    <property type="match status" value="1"/>
</dbReference>
<name>K9H8R6_9PROT</name>
<dbReference type="InterPro" id="IPR006158">
    <property type="entry name" value="Cobalamin-bd"/>
</dbReference>
<keyword evidence="11" id="KW-1185">Reference proteome</keyword>
<dbReference type="GO" id="GO:0005829">
    <property type="term" value="C:cytosol"/>
    <property type="evidence" value="ECO:0007669"/>
    <property type="project" value="TreeGrafter"/>
</dbReference>
<feature type="domain" description="B12-binding" evidence="8">
    <location>
        <begin position="11"/>
        <end position="137"/>
    </location>
</feature>
<dbReference type="CDD" id="cd02068">
    <property type="entry name" value="radical_SAM_B12_BD"/>
    <property type="match status" value="1"/>
</dbReference>
<evidence type="ECO:0000256" key="3">
    <source>
        <dbReference type="ARBA" id="ARBA00022679"/>
    </source>
</evidence>
<dbReference type="InterPro" id="IPR058240">
    <property type="entry name" value="rSAM_sf"/>
</dbReference>
<evidence type="ECO:0000259" key="9">
    <source>
        <dbReference type="PROSITE" id="PS51918"/>
    </source>
</evidence>
<protein>
    <submittedName>
        <fullName evidence="10">BchE/P-methylase family protein</fullName>
    </submittedName>
</protein>
<evidence type="ECO:0000256" key="4">
    <source>
        <dbReference type="ARBA" id="ARBA00022691"/>
    </source>
</evidence>
<dbReference type="PROSITE" id="PS51332">
    <property type="entry name" value="B12_BINDING"/>
    <property type="match status" value="1"/>
</dbReference>
<evidence type="ECO:0000313" key="11">
    <source>
        <dbReference type="Proteomes" id="UP000009881"/>
    </source>
</evidence>
<dbReference type="GO" id="GO:0051539">
    <property type="term" value="F:4 iron, 4 sulfur cluster binding"/>
    <property type="evidence" value="ECO:0007669"/>
    <property type="project" value="UniProtKB-KW"/>
</dbReference>
<dbReference type="SFLD" id="SFLDS00029">
    <property type="entry name" value="Radical_SAM"/>
    <property type="match status" value="1"/>
</dbReference>
<dbReference type="Gene3D" id="3.40.50.280">
    <property type="entry name" value="Cobalamin-binding domain"/>
    <property type="match status" value="1"/>
</dbReference>
<keyword evidence="2 10" id="KW-0489">Methyltransferase</keyword>
<dbReference type="GO" id="GO:0046872">
    <property type="term" value="F:metal ion binding"/>
    <property type="evidence" value="ECO:0007669"/>
    <property type="project" value="UniProtKB-KW"/>
</dbReference>
<dbReference type="EMBL" id="ANHY01000021">
    <property type="protein sequence ID" value="EKV27003.1"/>
    <property type="molecule type" value="Genomic_DNA"/>
</dbReference>